<dbReference type="SUPFAM" id="SSF56281">
    <property type="entry name" value="Metallo-hydrolase/oxidoreductase"/>
    <property type="match status" value="1"/>
</dbReference>
<comment type="catalytic activity">
    <reaction evidence="3">
        <text>3',5'-cyclic UMP + H2O = UMP + H(+)</text>
        <dbReference type="Rhea" id="RHEA:70575"/>
        <dbReference type="ChEBI" id="CHEBI:15377"/>
        <dbReference type="ChEBI" id="CHEBI:15378"/>
        <dbReference type="ChEBI" id="CHEBI:57865"/>
        <dbReference type="ChEBI" id="CHEBI:184387"/>
    </reaction>
    <physiologicalReaction direction="left-to-right" evidence="3">
        <dbReference type="Rhea" id="RHEA:70576"/>
    </physiologicalReaction>
</comment>
<evidence type="ECO:0000313" key="5">
    <source>
        <dbReference type="EMBL" id="MFD2615296.1"/>
    </source>
</evidence>
<organism evidence="5 6">
    <name type="scientific">Paenibacillus gansuensis</name>
    <dbReference type="NCBI Taxonomy" id="306542"/>
    <lineage>
        <taxon>Bacteria</taxon>
        <taxon>Bacillati</taxon>
        <taxon>Bacillota</taxon>
        <taxon>Bacilli</taxon>
        <taxon>Bacillales</taxon>
        <taxon>Paenibacillaceae</taxon>
        <taxon>Paenibacillus</taxon>
    </lineage>
</organism>
<dbReference type="InterPro" id="IPR052533">
    <property type="entry name" value="WalJ/YycJ-like"/>
</dbReference>
<proteinExistence type="predicted"/>
<gene>
    <name evidence="5" type="ORF">ACFSUF_23110</name>
</gene>
<dbReference type="InterPro" id="IPR036866">
    <property type="entry name" value="RibonucZ/Hydroxyglut_hydro"/>
</dbReference>
<dbReference type="SMART" id="SM00849">
    <property type="entry name" value="Lactamase_B"/>
    <property type="match status" value="1"/>
</dbReference>
<dbReference type="Gene3D" id="3.60.15.10">
    <property type="entry name" value="Ribonuclease Z/Hydroxyacylglutathione hydrolase-like"/>
    <property type="match status" value="1"/>
</dbReference>
<dbReference type="RefSeq" id="WP_377607053.1">
    <property type="nucleotide sequence ID" value="NZ_JBHUME010000019.1"/>
</dbReference>
<feature type="domain" description="Metallo-beta-lactamase" evidence="4">
    <location>
        <begin position="13"/>
        <end position="218"/>
    </location>
</feature>
<protein>
    <submittedName>
        <fullName evidence="5">MBL fold metallo-hydrolase</fullName>
    </submittedName>
</protein>
<evidence type="ECO:0000256" key="2">
    <source>
        <dbReference type="ARBA" id="ARBA00034301"/>
    </source>
</evidence>
<comment type="function">
    <text evidence="2">Counteracts the endogenous Pycsar antiviral defense system. Phosphodiesterase that enables metal-dependent hydrolysis of host cyclic nucleotide Pycsar defense signals such as cCMP and cUMP.</text>
</comment>
<name>A0ABW5PJ86_9BACL</name>
<comment type="caution">
    <text evidence="5">The sequence shown here is derived from an EMBL/GenBank/DDBJ whole genome shotgun (WGS) entry which is preliminary data.</text>
</comment>
<dbReference type="PANTHER" id="PTHR47619:SF1">
    <property type="entry name" value="EXODEOXYRIBONUCLEASE WALJ"/>
    <property type="match status" value="1"/>
</dbReference>
<accession>A0ABW5PJ86</accession>
<dbReference type="Pfam" id="PF12706">
    <property type="entry name" value="Lactamase_B_2"/>
    <property type="match status" value="1"/>
</dbReference>
<dbReference type="InterPro" id="IPR001279">
    <property type="entry name" value="Metallo-B-lactamas"/>
</dbReference>
<evidence type="ECO:0000256" key="3">
    <source>
        <dbReference type="ARBA" id="ARBA00048505"/>
    </source>
</evidence>
<dbReference type="PANTHER" id="PTHR47619">
    <property type="entry name" value="METALLO-HYDROLASE YYCJ-RELATED"/>
    <property type="match status" value="1"/>
</dbReference>
<evidence type="ECO:0000259" key="4">
    <source>
        <dbReference type="SMART" id="SM00849"/>
    </source>
</evidence>
<dbReference type="Proteomes" id="UP001597541">
    <property type="component" value="Unassembled WGS sequence"/>
</dbReference>
<comment type="catalytic activity">
    <reaction evidence="1">
        <text>3',5'-cyclic CMP + H2O = CMP + H(+)</text>
        <dbReference type="Rhea" id="RHEA:72675"/>
        <dbReference type="ChEBI" id="CHEBI:15377"/>
        <dbReference type="ChEBI" id="CHEBI:15378"/>
        <dbReference type="ChEBI" id="CHEBI:58003"/>
        <dbReference type="ChEBI" id="CHEBI:60377"/>
    </reaction>
    <physiologicalReaction direction="left-to-right" evidence="1">
        <dbReference type="Rhea" id="RHEA:72676"/>
    </physiologicalReaction>
</comment>
<keyword evidence="6" id="KW-1185">Reference proteome</keyword>
<evidence type="ECO:0000313" key="6">
    <source>
        <dbReference type="Proteomes" id="UP001597541"/>
    </source>
</evidence>
<reference evidence="6" key="1">
    <citation type="journal article" date="2019" name="Int. J. Syst. Evol. Microbiol.">
        <title>The Global Catalogue of Microorganisms (GCM) 10K type strain sequencing project: providing services to taxonomists for standard genome sequencing and annotation.</title>
        <authorList>
            <consortium name="The Broad Institute Genomics Platform"/>
            <consortium name="The Broad Institute Genome Sequencing Center for Infectious Disease"/>
            <person name="Wu L."/>
            <person name="Ma J."/>
        </authorList>
    </citation>
    <scope>NUCLEOTIDE SEQUENCE [LARGE SCALE GENOMIC DNA]</scope>
    <source>
        <strain evidence="6">KCTC 3950</strain>
    </source>
</reference>
<sequence length="268" mass="29957">MGIRFSVLSSGSTGNATIVETEDAKLLVDVGFSAKRMEQLLSERDVNAADIDGILVTHEHSDHIKGLGAFARKYDLPVYANEKTWEELNKQIGKIAEDKVKVMDTGEMKDFGSLKVASFGISHDAAEPVGYSFYHEEEKLSLATDLGYMSGKVKEAIIDSDVLVLESNHDVGMLRMGKYPWNIKRRILSDIGHLSNEAAGDALCELLSGDTKRVYLAHLSRDHNMMDLAKLTVNNILEEQGIRVQEKEVTLMDTFYDRPTMWDTISRK</sequence>
<dbReference type="EMBL" id="JBHUME010000019">
    <property type="protein sequence ID" value="MFD2615296.1"/>
    <property type="molecule type" value="Genomic_DNA"/>
</dbReference>
<evidence type="ECO:0000256" key="1">
    <source>
        <dbReference type="ARBA" id="ARBA00034221"/>
    </source>
</evidence>